<reference evidence="3" key="1">
    <citation type="journal article" date="2014" name="Proc. Natl. Acad. Sci. U.S.A.">
        <title>Extensive sampling of basidiomycete genomes demonstrates inadequacy of the white-rot/brown-rot paradigm for wood decay fungi.</title>
        <authorList>
            <person name="Riley R."/>
            <person name="Salamov A.A."/>
            <person name="Brown D.W."/>
            <person name="Nagy L.G."/>
            <person name="Floudas D."/>
            <person name="Held B.W."/>
            <person name="Levasseur A."/>
            <person name="Lombard V."/>
            <person name="Morin E."/>
            <person name="Otillar R."/>
            <person name="Lindquist E.A."/>
            <person name="Sun H."/>
            <person name="LaButti K.M."/>
            <person name="Schmutz J."/>
            <person name="Jabbour D."/>
            <person name="Luo H."/>
            <person name="Baker S.E."/>
            <person name="Pisabarro A.G."/>
            <person name="Walton J.D."/>
            <person name="Blanchette R.A."/>
            <person name="Henrissat B."/>
            <person name="Martin F."/>
            <person name="Cullen D."/>
            <person name="Hibbett D.S."/>
            <person name="Grigoriev I.V."/>
        </authorList>
    </citation>
    <scope>NUCLEOTIDE SEQUENCE [LARGE SCALE GENOMIC DNA]</scope>
    <source>
        <strain evidence="3">CBS 339.88</strain>
    </source>
</reference>
<keyword evidence="1" id="KW-0812">Transmembrane</keyword>
<protein>
    <submittedName>
        <fullName evidence="2">Uncharacterized protein</fullName>
    </submittedName>
</protein>
<keyword evidence="3" id="KW-1185">Reference proteome</keyword>
<evidence type="ECO:0000313" key="2">
    <source>
        <dbReference type="EMBL" id="KDR65232.1"/>
    </source>
</evidence>
<gene>
    <name evidence="2" type="ORF">GALMADRAFT_1326845</name>
</gene>
<dbReference type="Proteomes" id="UP000027222">
    <property type="component" value="Unassembled WGS sequence"/>
</dbReference>
<accession>A0A067S5T0</accession>
<evidence type="ECO:0000256" key="1">
    <source>
        <dbReference type="SAM" id="Phobius"/>
    </source>
</evidence>
<proteinExistence type="predicted"/>
<dbReference type="AlphaFoldDB" id="A0A067S5T0"/>
<dbReference type="OrthoDB" id="2675946at2759"/>
<feature type="transmembrane region" description="Helical" evidence="1">
    <location>
        <begin position="15"/>
        <end position="34"/>
    </location>
</feature>
<sequence length="205" mass="24027">MLALRFASQFRRLQAWDVFGMLFSVIGCFIRVTANYSSIKKLRYFSYYPTRTASQEITTCLPTNCTEEDGDTEDLVREFAVDDLDEETQRAEQSHRAGGIKTQQAMIKAWEEFCSNSLKEGKIKHRIIDKPHLHLYIRFCSERPKRNRNGMEIPGTFIGASHIKKLFLAPFESEKNKKRMIRLFRDFGLLLTTVHRGRRPRRNPF</sequence>
<dbReference type="PROSITE" id="PS51257">
    <property type="entry name" value="PROKAR_LIPOPROTEIN"/>
    <property type="match status" value="1"/>
</dbReference>
<evidence type="ECO:0000313" key="3">
    <source>
        <dbReference type="Proteomes" id="UP000027222"/>
    </source>
</evidence>
<organism evidence="2 3">
    <name type="scientific">Galerina marginata (strain CBS 339.88)</name>
    <dbReference type="NCBI Taxonomy" id="685588"/>
    <lineage>
        <taxon>Eukaryota</taxon>
        <taxon>Fungi</taxon>
        <taxon>Dikarya</taxon>
        <taxon>Basidiomycota</taxon>
        <taxon>Agaricomycotina</taxon>
        <taxon>Agaricomycetes</taxon>
        <taxon>Agaricomycetidae</taxon>
        <taxon>Agaricales</taxon>
        <taxon>Agaricineae</taxon>
        <taxon>Strophariaceae</taxon>
        <taxon>Galerina</taxon>
    </lineage>
</organism>
<keyword evidence="1" id="KW-0472">Membrane</keyword>
<dbReference type="HOGENOM" id="CLU_1337590_0_0_1"/>
<dbReference type="EMBL" id="KL142471">
    <property type="protein sequence ID" value="KDR65232.1"/>
    <property type="molecule type" value="Genomic_DNA"/>
</dbReference>
<keyword evidence="1" id="KW-1133">Transmembrane helix</keyword>
<name>A0A067S5T0_GALM3</name>